<dbReference type="PANTHER" id="PTHR47165:SF4">
    <property type="entry name" value="OS03G0429900 PROTEIN"/>
    <property type="match status" value="1"/>
</dbReference>
<dbReference type="EMBL" id="CP093349">
    <property type="protein sequence ID" value="WOH09908.1"/>
    <property type="molecule type" value="Genomic_DNA"/>
</dbReference>
<reference evidence="2" key="1">
    <citation type="journal article" date="2016" name="Nat. Genet.">
        <title>A high-quality carrot genome assembly provides new insights into carotenoid accumulation and asterid genome evolution.</title>
        <authorList>
            <person name="Iorizzo M."/>
            <person name="Ellison S."/>
            <person name="Senalik D."/>
            <person name="Zeng P."/>
            <person name="Satapoomin P."/>
            <person name="Huang J."/>
            <person name="Bowman M."/>
            <person name="Iovene M."/>
            <person name="Sanseverino W."/>
            <person name="Cavagnaro P."/>
            <person name="Yildiz M."/>
            <person name="Macko-Podgorni A."/>
            <person name="Moranska E."/>
            <person name="Grzebelus E."/>
            <person name="Grzebelus D."/>
            <person name="Ashrafi H."/>
            <person name="Zheng Z."/>
            <person name="Cheng S."/>
            <person name="Spooner D."/>
            <person name="Van Deynze A."/>
            <person name="Simon P."/>
        </authorList>
    </citation>
    <scope>NUCLEOTIDE SEQUENCE [LARGE SCALE GENOMIC DNA]</scope>
    <source>
        <tissue evidence="2">Leaf</tissue>
    </source>
</reference>
<sequence>MANKFTPLASIQSGFNETNLKIKVRVIRMWRGITKKGEEFTSFNILLLDGKNSTIHAFIPAVCAYDLERKIMLGTINIISDFTVQAYKATESFKCVRAQNQLIFSQETKIQQLDEKQAKIANEFFDLYDHSEVKPFANQTAYLIDIVGIITDHEIFINNLTNRHGEAQEQAKFAITDGSSLWKVTFWDKFARLFVKAIWEKLETPVIIIIAGCRVLNWNTEVILTNVASRKFYLNYEHHSVKHLRRMLKDPDFAKKVARNTVSRKADLLTVEQIKALGTDFIQRNVLTHVNIMHVDENQPWYLFVCTSYNVEVQPENGLYCCQPCKRIVPYPEIRFRLVVLASDVTGTVQIILHDRQIRTLIGKRARQVVQEQGTSKHFPRDFTLMAPKPYTIKMEIHETNITSKNSLYWATNICHGFKLEETEVPVQQTVTTNDEQATSSTINVQGLSGLNCNSSAITKD</sequence>
<organism evidence="2">
    <name type="scientific">Daucus carota subsp. sativus</name>
    <name type="common">Carrot</name>
    <dbReference type="NCBI Taxonomy" id="79200"/>
    <lineage>
        <taxon>Eukaryota</taxon>
        <taxon>Viridiplantae</taxon>
        <taxon>Streptophyta</taxon>
        <taxon>Embryophyta</taxon>
        <taxon>Tracheophyta</taxon>
        <taxon>Spermatophyta</taxon>
        <taxon>Magnoliopsida</taxon>
        <taxon>eudicotyledons</taxon>
        <taxon>Gunneridae</taxon>
        <taxon>Pentapetalae</taxon>
        <taxon>asterids</taxon>
        <taxon>campanulids</taxon>
        <taxon>Apiales</taxon>
        <taxon>Apiaceae</taxon>
        <taxon>Apioideae</taxon>
        <taxon>Scandiceae</taxon>
        <taxon>Daucinae</taxon>
        <taxon>Daucus</taxon>
        <taxon>Daucus sect. Daucus</taxon>
    </lineage>
</organism>
<dbReference type="Gene3D" id="2.40.50.140">
    <property type="entry name" value="Nucleic acid-binding proteins"/>
    <property type="match status" value="3"/>
</dbReference>
<protein>
    <recommendedName>
        <fullName evidence="1">Replication protein A 70 kDa DNA-binding subunit B/D first OB fold domain-containing protein</fullName>
    </recommendedName>
</protein>
<reference evidence="3" key="2">
    <citation type="submission" date="2022-03" db="EMBL/GenBank/DDBJ databases">
        <title>Draft title - Genomic analysis of global carrot germplasm unveils the trajectory of domestication and the origin of high carotenoid orange carrot.</title>
        <authorList>
            <person name="Iorizzo M."/>
            <person name="Ellison S."/>
            <person name="Senalik D."/>
            <person name="Macko-Podgorni A."/>
            <person name="Grzebelus D."/>
            <person name="Bostan H."/>
            <person name="Rolling W."/>
            <person name="Curaba J."/>
            <person name="Simon P."/>
        </authorList>
    </citation>
    <scope>NUCLEOTIDE SEQUENCE</scope>
    <source>
        <tissue evidence="3">Leaf</tissue>
    </source>
</reference>
<dbReference type="InterPro" id="IPR012340">
    <property type="entry name" value="NA-bd_OB-fold"/>
</dbReference>
<name>A0A164U762_DAUCS</name>
<evidence type="ECO:0000313" key="4">
    <source>
        <dbReference type="Proteomes" id="UP000077755"/>
    </source>
</evidence>
<dbReference type="AlphaFoldDB" id="A0A164U762"/>
<accession>A0A164U762</accession>
<dbReference type="PANTHER" id="PTHR47165">
    <property type="entry name" value="OS03G0429900 PROTEIN"/>
    <property type="match status" value="1"/>
</dbReference>
<dbReference type="EMBL" id="LNRQ01000007">
    <property type="protein sequence ID" value="KZM88524.1"/>
    <property type="molecule type" value="Genomic_DNA"/>
</dbReference>
<evidence type="ECO:0000259" key="1">
    <source>
        <dbReference type="Pfam" id="PF02721"/>
    </source>
</evidence>
<proteinExistence type="predicted"/>
<dbReference type="STRING" id="79200.A0A164U762"/>
<dbReference type="Proteomes" id="UP000077755">
    <property type="component" value="Chromosome 7"/>
</dbReference>
<feature type="domain" description="Replication protein A 70 kDa DNA-binding subunit B/D first OB fold" evidence="1">
    <location>
        <begin position="18"/>
        <end position="112"/>
    </location>
</feature>
<evidence type="ECO:0000313" key="3">
    <source>
        <dbReference type="EMBL" id="WOH09908.1"/>
    </source>
</evidence>
<dbReference type="Pfam" id="PF02721">
    <property type="entry name" value="DUF223"/>
    <property type="match status" value="1"/>
</dbReference>
<dbReference type="Gramene" id="KZM88524">
    <property type="protein sequence ID" value="KZM88524"/>
    <property type="gene ID" value="DCAR_025599"/>
</dbReference>
<keyword evidence="4" id="KW-1185">Reference proteome</keyword>
<evidence type="ECO:0000313" key="2">
    <source>
        <dbReference type="EMBL" id="KZM88524.1"/>
    </source>
</evidence>
<dbReference type="InterPro" id="IPR003871">
    <property type="entry name" value="RFA1B/D_OB_1st"/>
</dbReference>
<dbReference type="SUPFAM" id="SSF50249">
    <property type="entry name" value="Nucleic acid-binding proteins"/>
    <property type="match status" value="3"/>
</dbReference>
<gene>
    <name evidence="2" type="ORF">DCAR_025599</name>
    <name evidence="3" type="ORF">DCAR_0729368</name>
</gene>